<gene>
    <name evidence="2" type="ORF">CDV25_04250</name>
</gene>
<dbReference type="PANTHER" id="PTHR30203">
    <property type="entry name" value="OUTER MEMBRANE CATION EFFLUX PROTEIN"/>
    <property type="match status" value="1"/>
</dbReference>
<reference evidence="2 3" key="1">
    <citation type="submission" date="2017-06" db="EMBL/GenBank/DDBJ databases">
        <title>Complete genome of Helicobacter apodemus.</title>
        <authorList>
            <person name="Cho S."/>
        </authorList>
    </citation>
    <scope>NUCLEOTIDE SEQUENCE [LARGE SCALE GENOMIC DNA]</scope>
    <source>
        <strain evidence="3">SNUVETPUB-15-01</strain>
    </source>
</reference>
<dbReference type="InterPro" id="IPR010131">
    <property type="entry name" value="MdtP/NodT-like"/>
</dbReference>
<name>A0A2U8FCU4_9HELI</name>
<dbReference type="Gene3D" id="2.20.200.10">
    <property type="entry name" value="Outer membrane efflux proteins (OEP)"/>
    <property type="match status" value="1"/>
</dbReference>
<evidence type="ECO:0000313" key="2">
    <source>
        <dbReference type="EMBL" id="AWI34070.1"/>
    </source>
</evidence>
<evidence type="ECO:0008006" key="4">
    <source>
        <dbReference type="Google" id="ProtNLM"/>
    </source>
</evidence>
<evidence type="ECO:0000256" key="1">
    <source>
        <dbReference type="ARBA" id="ARBA00007613"/>
    </source>
</evidence>
<dbReference type="Pfam" id="PF02321">
    <property type="entry name" value="OEP"/>
    <property type="match status" value="2"/>
</dbReference>
<evidence type="ECO:0000313" key="3">
    <source>
        <dbReference type="Proteomes" id="UP000244890"/>
    </source>
</evidence>
<dbReference type="Proteomes" id="UP000244890">
    <property type="component" value="Chromosome"/>
</dbReference>
<dbReference type="KEGG" id="had:CDV25_04250"/>
<comment type="similarity">
    <text evidence="1">Belongs to the outer membrane factor (OMF) (TC 1.B.17) family.</text>
</comment>
<protein>
    <recommendedName>
        <fullName evidence="4">TolC family protein</fullName>
    </recommendedName>
</protein>
<dbReference type="AlphaFoldDB" id="A0A2U8FCU4"/>
<dbReference type="GO" id="GO:0015562">
    <property type="term" value="F:efflux transmembrane transporter activity"/>
    <property type="evidence" value="ECO:0007669"/>
    <property type="project" value="InterPro"/>
</dbReference>
<proteinExistence type="inferred from homology"/>
<dbReference type="EMBL" id="CP021886">
    <property type="protein sequence ID" value="AWI34070.1"/>
    <property type="molecule type" value="Genomic_DNA"/>
</dbReference>
<dbReference type="SUPFAM" id="SSF56954">
    <property type="entry name" value="Outer membrane efflux proteins (OEP)"/>
    <property type="match status" value="1"/>
</dbReference>
<dbReference type="InterPro" id="IPR003423">
    <property type="entry name" value="OMP_efflux"/>
</dbReference>
<organism evidence="2 3">
    <name type="scientific">Helicobacter apodemus</name>
    <dbReference type="NCBI Taxonomy" id="135569"/>
    <lineage>
        <taxon>Bacteria</taxon>
        <taxon>Pseudomonadati</taxon>
        <taxon>Campylobacterota</taxon>
        <taxon>Epsilonproteobacteria</taxon>
        <taxon>Campylobacterales</taxon>
        <taxon>Helicobacteraceae</taxon>
        <taxon>Helicobacter</taxon>
    </lineage>
</organism>
<accession>A0A2U8FCU4</accession>
<dbReference type="OrthoDB" id="9783163at2"/>
<sequence length="472" mass="52962">MKNLIHFLSILIAILYLGCAKLPNTQELTHKIPQNFINKEILINLSDTNINLTTSLAPKEQLNSLFLDESLEKLYEIALSSNTDLQIMQTRIQQARAQLKSAWGGLFPTLNGNLNTNDSHSKNNATHNSSQSTQIGATLSWEIDLFGRLNANKSAKESLYYQSLENLKNAEISLLAEVTSLYFTLRETALNILLTQQNITALTQALELTHLKVENGLLDSTELFNKQDSLNNEQNTLESLKMKLEENKNALLVLLDLNNLPFDIHDSFVFHNPQPFNPDTIPADVLLSRPDIQASIQSLYAQVYNKANAKASLFPTLSFNANINEILHSSAQNSGNIAWQLAASLTAPLLNRTQLTQNYLLQDALLKESYLTLQKNLNTALSEIENAIFNTQNTQLQLENNKHGLQNAKEYYNFSNNRRNMGLIDDLEHLNNTTFLNNSQKNLNTSTNAKLQALITLFKAFGGNLYLSKGIQ</sequence>
<dbReference type="Gene3D" id="1.20.1600.10">
    <property type="entry name" value="Outer membrane efflux proteins (OEP)"/>
    <property type="match status" value="1"/>
</dbReference>